<evidence type="ECO:0000256" key="1">
    <source>
        <dbReference type="SAM" id="Phobius"/>
    </source>
</evidence>
<feature type="transmembrane region" description="Helical" evidence="1">
    <location>
        <begin position="48"/>
        <end position="67"/>
    </location>
</feature>
<gene>
    <name evidence="2" type="ORF">AB1207_05480</name>
</gene>
<keyword evidence="1" id="KW-0812">Transmembrane</keyword>
<feature type="transmembrane region" description="Helical" evidence="1">
    <location>
        <begin position="125"/>
        <end position="147"/>
    </location>
</feature>
<keyword evidence="1" id="KW-0472">Membrane</keyword>
<comment type="caution">
    <text evidence="2">The sequence shown here is derived from an EMBL/GenBank/DDBJ whole genome shotgun (WGS) entry which is preliminary data.</text>
</comment>
<feature type="transmembrane region" description="Helical" evidence="1">
    <location>
        <begin position="6"/>
        <end position="27"/>
    </location>
</feature>
<keyword evidence="1" id="KW-1133">Transmembrane helix</keyword>
<dbReference type="EMBL" id="JBFNQN010000003">
    <property type="protein sequence ID" value="MEW9264187.1"/>
    <property type="molecule type" value="Genomic_DNA"/>
</dbReference>
<reference evidence="2 3" key="1">
    <citation type="submission" date="2024-07" db="EMBL/GenBank/DDBJ databases">
        <authorList>
            <person name="Thanompreechachai J."/>
            <person name="Duangmal K."/>
        </authorList>
    </citation>
    <scope>NUCLEOTIDE SEQUENCE [LARGE SCALE GENOMIC DNA]</scope>
    <source>
        <strain evidence="2 3">KCTC 19886</strain>
    </source>
</reference>
<feature type="transmembrane region" description="Helical" evidence="1">
    <location>
        <begin position="271"/>
        <end position="293"/>
    </location>
</feature>
<sequence>MFAPLVVALPLTLLLLGGIVVGCVLLVRHVPSAQLTVPVVRARRRGTVVAGAGLALAVPLLAGGLALPETSPARTQLVAIAPLAAAALHAGVLLVRELTWPRPTQRLRSARLVVRSVRQDAPRGLVVLFAGTTALLWGVCVVGTVLADQSGRGITVHDIASSASATPFPGAFYAGPIALAAALAVALTVAVLLRVPQRPTVAGADAATDGTLRRAAAHRALRASTAAVLATTAALVAVGGSAAHRVGGTWSYEEGGRVVTGTTSLPPVLDAVAAGVALSGIPLLLLAIAVLLVPARGLRREPALVQVRP</sequence>
<dbReference type="RefSeq" id="WP_367636811.1">
    <property type="nucleotide sequence ID" value="NZ_JBFNQN010000003.1"/>
</dbReference>
<feature type="transmembrane region" description="Helical" evidence="1">
    <location>
        <begin position="171"/>
        <end position="193"/>
    </location>
</feature>
<accession>A0ABV3P3I0</accession>
<feature type="transmembrane region" description="Helical" evidence="1">
    <location>
        <begin position="223"/>
        <end position="243"/>
    </location>
</feature>
<feature type="transmembrane region" description="Helical" evidence="1">
    <location>
        <begin position="79"/>
        <end position="99"/>
    </location>
</feature>
<organism evidence="2 3">
    <name type="scientific">Kineococcus endophyticus</name>
    <dbReference type="NCBI Taxonomy" id="1181883"/>
    <lineage>
        <taxon>Bacteria</taxon>
        <taxon>Bacillati</taxon>
        <taxon>Actinomycetota</taxon>
        <taxon>Actinomycetes</taxon>
        <taxon>Kineosporiales</taxon>
        <taxon>Kineosporiaceae</taxon>
        <taxon>Kineococcus</taxon>
    </lineage>
</organism>
<keyword evidence="3" id="KW-1185">Reference proteome</keyword>
<dbReference type="Proteomes" id="UP001555826">
    <property type="component" value="Unassembled WGS sequence"/>
</dbReference>
<proteinExistence type="predicted"/>
<evidence type="ECO:0000313" key="3">
    <source>
        <dbReference type="Proteomes" id="UP001555826"/>
    </source>
</evidence>
<evidence type="ECO:0000313" key="2">
    <source>
        <dbReference type="EMBL" id="MEW9264187.1"/>
    </source>
</evidence>
<protein>
    <submittedName>
        <fullName evidence="2">Uncharacterized protein</fullName>
    </submittedName>
</protein>
<name>A0ABV3P3I0_9ACTN</name>